<name>A0A9V1E9P0_PANPR</name>
<dbReference type="InterPro" id="IPR029307">
    <property type="entry name" value="INT_SG_DDX_CT_C"/>
</dbReference>
<sequence length="133" mass="14855">MMTDKAEESAVGPENQMKRRGEPMTSPLCKRRLTMAMLSVMPEGEGASEAGGSAVCLEDDDPRVTAVSVLEEGPGKPPKTMEITAEMKHQLKKEIQRFGQQYDRVFKLLEGVQEPLELRQKFCCILQEEGNKI</sequence>
<proteinExistence type="predicted"/>
<protein>
    <submittedName>
        <fullName evidence="4">Cancer/testis antigen family 45 member A8-like</fullName>
    </submittedName>
</protein>
<feature type="region of interest" description="Disordered" evidence="1">
    <location>
        <begin position="1"/>
        <end position="27"/>
    </location>
</feature>
<evidence type="ECO:0000259" key="2">
    <source>
        <dbReference type="Pfam" id="PF15300"/>
    </source>
</evidence>
<keyword evidence="3" id="KW-1185">Reference proteome</keyword>
<accession>A0A9V1E9P0</accession>
<evidence type="ECO:0000313" key="3">
    <source>
        <dbReference type="Proteomes" id="UP001165780"/>
    </source>
</evidence>
<dbReference type="GeneID" id="109250433"/>
<dbReference type="Proteomes" id="UP001165780">
    <property type="component" value="Unplaced"/>
</dbReference>
<dbReference type="Pfam" id="PF15300">
    <property type="entry name" value="INT_SG_DDX_CT_C"/>
    <property type="match status" value="1"/>
</dbReference>
<dbReference type="KEGG" id="ppad:109250433"/>
<reference evidence="4" key="1">
    <citation type="submission" date="2025-08" db="UniProtKB">
        <authorList>
            <consortium name="RefSeq"/>
        </authorList>
    </citation>
    <scope>IDENTIFICATION</scope>
    <source>
        <tissue evidence="4">Whole blood</tissue>
    </source>
</reference>
<dbReference type="AlphaFoldDB" id="A0A9V1E9P0"/>
<organism evidence="3 4">
    <name type="scientific">Panthera pardus</name>
    <name type="common">Leopard</name>
    <name type="synonym">Felis pardus</name>
    <dbReference type="NCBI Taxonomy" id="9691"/>
    <lineage>
        <taxon>Eukaryota</taxon>
        <taxon>Metazoa</taxon>
        <taxon>Chordata</taxon>
        <taxon>Craniata</taxon>
        <taxon>Vertebrata</taxon>
        <taxon>Euteleostomi</taxon>
        <taxon>Mammalia</taxon>
        <taxon>Eutheria</taxon>
        <taxon>Laurasiatheria</taxon>
        <taxon>Carnivora</taxon>
        <taxon>Feliformia</taxon>
        <taxon>Felidae</taxon>
        <taxon>Pantherinae</taxon>
        <taxon>Panthera</taxon>
    </lineage>
</organism>
<evidence type="ECO:0000256" key="1">
    <source>
        <dbReference type="SAM" id="MobiDB-lite"/>
    </source>
</evidence>
<evidence type="ECO:0000313" key="4">
    <source>
        <dbReference type="RefSeq" id="XP_019277019.1"/>
    </source>
</evidence>
<gene>
    <name evidence="4" type="primary">LOC109250433</name>
</gene>
<feature type="domain" description="INTS6/SAGE1/DDX26B/CT45 C-terminal" evidence="2">
    <location>
        <begin position="83"/>
        <end position="123"/>
    </location>
</feature>
<dbReference type="RefSeq" id="XP_019277019.1">
    <property type="nucleotide sequence ID" value="XM_019421474.2"/>
</dbReference>